<accession>A0A9W9MKI0</accession>
<dbReference type="GO" id="GO:0005524">
    <property type="term" value="F:ATP binding"/>
    <property type="evidence" value="ECO:0007669"/>
    <property type="project" value="UniProtKB-KW"/>
</dbReference>
<gene>
    <name evidence="3" type="ORF">N7449_005130</name>
</gene>
<dbReference type="EMBL" id="JAPQKQ010000003">
    <property type="protein sequence ID" value="KAJ5203051.1"/>
    <property type="molecule type" value="Genomic_DNA"/>
</dbReference>
<dbReference type="PRINTS" id="PR00301">
    <property type="entry name" value="HEATSHOCK70"/>
</dbReference>
<organism evidence="3 4">
    <name type="scientific">Penicillium cf. viridicatum</name>
    <dbReference type="NCBI Taxonomy" id="2972119"/>
    <lineage>
        <taxon>Eukaryota</taxon>
        <taxon>Fungi</taxon>
        <taxon>Dikarya</taxon>
        <taxon>Ascomycota</taxon>
        <taxon>Pezizomycotina</taxon>
        <taxon>Eurotiomycetes</taxon>
        <taxon>Eurotiomycetidae</taxon>
        <taxon>Eurotiales</taxon>
        <taxon>Aspergillaceae</taxon>
        <taxon>Penicillium</taxon>
    </lineage>
</organism>
<reference evidence="3" key="2">
    <citation type="journal article" date="2023" name="IMA Fungus">
        <title>Comparative genomic study of the Penicillium genus elucidates a diverse pangenome and 15 lateral gene transfer events.</title>
        <authorList>
            <person name="Petersen C."/>
            <person name="Sorensen T."/>
            <person name="Nielsen M.R."/>
            <person name="Sondergaard T.E."/>
            <person name="Sorensen J.L."/>
            <person name="Fitzpatrick D.A."/>
            <person name="Frisvad J.C."/>
            <person name="Nielsen K.L."/>
        </authorList>
    </citation>
    <scope>NUCLEOTIDE SEQUENCE</scope>
    <source>
        <strain evidence="3">IBT 20477</strain>
    </source>
</reference>
<dbReference type="Gene3D" id="3.30.420.40">
    <property type="match status" value="1"/>
</dbReference>
<proteinExistence type="predicted"/>
<dbReference type="PANTHER" id="PTHR14187:SF5">
    <property type="entry name" value="HEAT SHOCK 70 KDA PROTEIN 12A"/>
    <property type="match status" value="1"/>
</dbReference>
<dbReference type="Proteomes" id="UP001150942">
    <property type="component" value="Unassembled WGS sequence"/>
</dbReference>
<keyword evidence="1" id="KW-0547">Nucleotide-binding</keyword>
<dbReference type="CDD" id="cd10170">
    <property type="entry name" value="ASKHA_NBD_HSP70"/>
    <property type="match status" value="1"/>
</dbReference>
<dbReference type="Pfam" id="PF00012">
    <property type="entry name" value="HSP70"/>
    <property type="match status" value="1"/>
</dbReference>
<reference evidence="3" key="1">
    <citation type="submission" date="2022-11" db="EMBL/GenBank/DDBJ databases">
        <authorList>
            <person name="Petersen C."/>
        </authorList>
    </citation>
    <scope>NUCLEOTIDE SEQUENCE</scope>
    <source>
        <strain evidence="3">IBT 20477</strain>
    </source>
</reference>
<dbReference type="InterPro" id="IPR013126">
    <property type="entry name" value="Hsp_70_fam"/>
</dbReference>
<keyword evidence="2" id="KW-0067">ATP-binding</keyword>
<dbReference type="SUPFAM" id="SSF53067">
    <property type="entry name" value="Actin-like ATPase domain"/>
    <property type="match status" value="2"/>
</dbReference>
<dbReference type="AlphaFoldDB" id="A0A9W9MKI0"/>
<dbReference type="GO" id="GO:0140662">
    <property type="term" value="F:ATP-dependent protein folding chaperone"/>
    <property type="evidence" value="ECO:0007669"/>
    <property type="project" value="InterPro"/>
</dbReference>
<comment type="caution">
    <text evidence="3">The sequence shown here is derived from an EMBL/GenBank/DDBJ whole genome shotgun (WGS) entry which is preliminary data.</text>
</comment>
<name>A0A9W9MKI0_9EURO</name>
<sequence length="599" mass="67019">MESLDLSDNQHLMVIAIDFGTTYSGVAWATLSDFKRKSINLVTEWPDSLQEEGKVTTEMFYEYGDKFWGYGIPKDADPISWFKLLLLKDEDTPEDIRSSDFFLRARKKVLDEGKTAQDLVTDYLKLLWNHTLEMILKARGENVVNSFRFHIVITVPAIWKGYARQSMQEAAAKAGLLDERDAGKTQLTFVPEPEAAALATLSEEPNDAKPGDVYMICDAGGGTVDLISYKISQVNPITLDEAVEGTGGLCGGIFIDNQFERIVKARLGRRWDKISQNGIKEILKGEWEQSIKRGYKPQNSEKEYAISIPAEAFENTGLDDTSREPHIKKGRIHFKGSHLQEAFADSIAGIDKLVYEQLTKAKEKNIRVKSIMLVGGLGSSPYVYQHLKDRHARAGITILQASGIRPRTAICRGAIYRGFLDAESMSHDDDKGKKGLNVKSPISVASTISRMSLGTTCYNKYDPSIHSIDELEWNSDEGEHVATNQGDNVSKIKPVRHSFYRLLRKDLKGGFSDELYQSPSSDPPRRLGEGVQNLCSIECTYSVPFDSPLLKDNTSADGKRTTKRLDYVLEMVPSGAAMEFNFYIGDEKQGSQNVNIEYQ</sequence>
<evidence type="ECO:0000313" key="4">
    <source>
        <dbReference type="Proteomes" id="UP001150942"/>
    </source>
</evidence>
<dbReference type="InterPro" id="IPR043129">
    <property type="entry name" value="ATPase_NBD"/>
</dbReference>
<evidence type="ECO:0000313" key="3">
    <source>
        <dbReference type="EMBL" id="KAJ5203051.1"/>
    </source>
</evidence>
<keyword evidence="4" id="KW-1185">Reference proteome</keyword>
<evidence type="ECO:0008006" key="5">
    <source>
        <dbReference type="Google" id="ProtNLM"/>
    </source>
</evidence>
<dbReference type="OrthoDB" id="2963168at2759"/>
<evidence type="ECO:0000256" key="2">
    <source>
        <dbReference type="ARBA" id="ARBA00022840"/>
    </source>
</evidence>
<dbReference type="PANTHER" id="PTHR14187">
    <property type="entry name" value="ALPHA KINASE/ELONGATION FACTOR 2 KINASE"/>
    <property type="match status" value="1"/>
</dbReference>
<evidence type="ECO:0000256" key="1">
    <source>
        <dbReference type="ARBA" id="ARBA00022741"/>
    </source>
</evidence>
<protein>
    <recommendedName>
        <fullName evidence="5">Actin-like ATPase domain-containing protein</fullName>
    </recommendedName>
</protein>